<proteinExistence type="predicted"/>
<evidence type="ECO:0000313" key="1">
    <source>
        <dbReference type="EMBL" id="QBP18599.1"/>
    </source>
</evidence>
<keyword evidence="2" id="KW-1185">Reference proteome</keyword>
<accession>A0A4V1ALS3</accession>
<dbReference type="EMBL" id="CP034726">
    <property type="protein sequence ID" value="QBP18599.1"/>
    <property type="molecule type" value="Genomic_DNA"/>
</dbReference>
<dbReference type="Proteomes" id="UP000294321">
    <property type="component" value="Chromosome"/>
</dbReference>
<gene>
    <name evidence="1" type="ORF">ELX58_05525</name>
</gene>
<name>A0A4V1ALS3_9LACO</name>
<dbReference type="KEGG" id="lji:ELX58_05525"/>
<sequence>MNSKPRINWTKGYRYLLTLPLINVTKKVEQSTKLDKMRKQPIVAKYKKTVDMMLHTPFEKLDSGMWLAFIGNGYWFYNYLDQKGIAEEDVQKAKQYYQDYCQKYAKYLGDATQAEKDIAGITGQIHIK</sequence>
<reference evidence="2" key="1">
    <citation type="submission" date="2018-12" db="EMBL/GenBank/DDBJ databases">
        <title>A new species of lactobacillus.</title>
        <authorList>
            <person name="Jian Y."/>
            <person name="Xin L."/>
            <person name="Hong Z.J."/>
            <person name="Ming L.Z."/>
            <person name="Hong X.Z."/>
        </authorList>
    </citation>
    <scope>NUCLEOTIDE SEQUENCE [LARGE SCALE GENOMIC DNA]</scope>
    <source>
        <strain evidence="2">HSLZ-75</strain>
    </source>
</reference>
<dbReference type="AlphaFoldDB" id="A0A4V1ALS3"/>
<evidence type="ECO:0000313" key="2">
    <source>
        <dbReference type="Proteomes" id="UP000294321"/>
    </source>
</evidence>
<protein>
    <submittedName>
        <fullName evidence="1">Uncharacterized protein</fullName>
    </submittedName>
</protein>
<dbReference type="RefSeq" id="WP_133442157.1">
    <property type="nucleotide sequence ID" value="NZ_CP034726.1"/>
</dbReference>
<organism evidence="1 2">
    <name type="scientific">Acetilactobacillus jinshanensis</name>
    <dbReference type="NCBI Taxonomy" id="1720083"/>
    <lineage>
        <taxon>Bacteria</taxon>
        <taxon>Bacillati</taxon>
        <taxon>Bacillota</taxon>
        <taxon>Bacilli</taxon>
        <taxon>Lactobacillales</taxon>
        <taxon>Lactobacillaceae</taxon>
        <taxon>Acetilactobacillus</taxon>
    </lineage>
</organism>